<evidence type="ECO:0000313" key="8">
    <source>
        <dbReference type="Proteomes" id="UP001652623"/>
    </source>
</evidence>
<evidence type="ECO:0000313" key="9">
    <source>
        <dbReference type="RefSeq" id="XP_015884437.3"/>
    </source>
</evidence>
<dbReference type="RefSeq" id="XP_015884437.3">
    <property type="nucleotide sequence ID" value="XM_016028951.4"/>
</dbReference>
<protein>
    <submittedName>
        <fullName evidence="9">Thiamine phosphate phosphatase-like protein</fullName>
    </submittedName>
</protein>
<dbReference type="InterPro" id="IPR023214">
    <property type="entry name" value="HAD_sf"/>
</dbReference>
<dbReference type="AlphaFoldDB" id="A0A6P4A8H8"/>
<organism evidence="8 9">
    <name type="scientific">Ziziphus jujuba</name>
    <name type="common">Chinese jujube</name>
    <name type="synonym">Ziziphus sativa</name>
    <dbReference type="NCBI Taxonomy" id="326968"/>
    <lineage>
        <taxon>Eukaryota</taxon>
        <taxon>Viridiplantae</taxon>
        <taxon>Streptophyta</taxon>
        <taxon>Embryophyta</taxon>
        <taxon>Tracheophyta</taxon>
        <taxon>Spermatophyta</taxon>
        <taxon>Magnoliopsida</taxon>
        <taxon>eudicotyledons</taxon>
        <taxon>Gunneridae</taxon>
        <taxon>Pentapetalae</taxon>
        <taxon>rosids</taxon>
        <taxon>fabids</taxon>
        <taxon>Rosales</taxon>
        <taxon>Rhamnaceae</taxon>
        <taxon>Paliureae</taxon>
        <taxon>Ziziphus</taxon>
    </lineage>
</organism>
<dbReference type="InParanoid" id="A0A6P4A8H8"/>
<feature type="binding site" evidence="6">
    <location>
        <position position="95"/>
    </location>
    <ligand>
        <name>substrate</name>
    </ligand>
</feature>
<dbReference type="PANTHER" id="PTHR20889">
    <property type="entry name" value="PHOSPHATASE, ORPHAN 1, 2"/>
    <property type="match status" value="1"/>
</dbReference>
<comment type="cofactor">
    <cofactor evidence="1 7">
        <name>Mg(2+)</name>
        <dbReference type="ChEBI" id="CHEBI:18420"/>
    </cofactor>
</comment>
<accession>A0A6P4A8H8</accession>
<evidence type="ECO:0000256" key="7">
    <source>
        <dbReference type="PIRSR" id="PIRSR031051-3"/>
    </source>
</evidence>
<evidence type="ECO:0000256" key="1">
    <source>
        <dbReference type="ARBA" id="ARBA00001946"/>
    </source>
</evidence>
<reference evidence="9" key="1">
    <citation type="submission" date="2025-08" db="UniProtKB">
        <authorList>
            <consortium name="RefSeq"/>
        </authorList>
    </citation>
    <scope>IDENTIFICATION</scope>
    <source>
        <tissue evidence="9">Seedling</tissue>
    </source>
</reference>
<keyword evidence="8" id="KW-1185">Reference proteome</keyword>
<keyword evidence="3" id="KW-0378">Hydrolase</keyword>
<dbReference type="Proteomes" id="UP001652623">
    <property type="component" value="Chromosome 5"/>
</dbReference>
<dbReference type="Pfam" id="PF06888">
    <property type="entry name" value="Put_Phosphatase"/>
    <property type="match status" value="1"/>
</dbReference>
<dbReference type="InterPro" id="IPR006384">
    <property type="entry name" value="HAD_hydro_PyrdxlP_Pase-like"/>
</dbReference>
<dbReference type="InterPro" id="IPR016965">
    <property type="entry name" value="Pase_PHOSPHO-typ"/>
</dbReference>
<feature type="active site" description="Nucleophile" evidence="5">
    <location>
        <position position="9"/>
    </location>
</feature>
<dbReference type="NCBIfam" id="TIGR01489">
    <property type="entry name" value="DKMTPPase-SF"/>
    <property type="match status" value="1"/>
</dbReference>
<dbReference type="GeneID" id="107420085"/>
<feature type="binding site" evidence="7">
    <location>
        <position position="179"/>
    </location>
    <ligand>
        <name>Mg(2+)</name>
        <dbReference type="ChEBI" id="CHEBI:18420"/>
    </ligand>
</feature>
<dbReference type="SUPFAM" id="SSF56784">
    <property type="entry name" value="HAD-like"/>
    <property type="match status" value="1"/>
</dbReference>
<sequence>MEGAVVVFDFDDTIIDGDSDKWVVDELDLNHLFAQLLPTLPLNFLMDRMMMELHVRGKTIEEIADCLKQVPIDPSIVSAIKSAHASGCDLRILSDANMFFIETILKHHGLLNYFHEIISNPSSVDGEGKLRILPYHDFTSSSHSCDICPPNMCKGLVMERIRASVSAEGIKKKLIYVGDGTPDFCAGLKLEEGDYLIPRKNFPIWEVICTKPMLIKAKIYEWSNWEELASVLIKTTTKTSFIEDKCSTRPDNLVPLDCKIQDSSMSAAHPNALRVPHQPRNSSKFI</sequence>
<evidence type="ECO:0000256" key="3">
    <source>
        <dbReference type="ARBA" id="ARBA00022801"/>
    </source>
</evidence>
<dbReference type="Gene3D" id="3.40.50.1000">
    <property type="entry name" value="HAD superfamily/HAD-like"/>
    <property type="match status" value="1"/>
</dbReference>
<keyword evidence="2 7" id="KW-0479">Metal-binding</keyword>
<evidence type="ECO:0000256" key="5">
    <source>
        <dbReference type="PIRSR" id="PIRSR031051-1"/>
    </source>
</evidence>
<dbReference type="GO" id="GO:0046872">
    <property type="term" value="F:metal ion binding"/>
    <property type="evidence" value="ECO:0007669"/>
    <property type="project" value="UniProtKB-KW"/>
</dbReference>
<feature type="active site" description="Proton donor" evidence="5">
    <location>
        <position position="11"/>
    </location>
</feature>
<name>A0A6P4A8H8_ZIZJJ</name>
<dbReference type="KEGG" id="zju:107420085"/>
<feature type="binding site" evidence="6">
    <location>
        <position position="20"/>
    </location>
    <ligand>
        <name>substrate</name>
    </ligand>
</feature>
<dbReference type="InterPro" id="IPR036412">
    <property type="entry name" value="HAD-like_sf"/>
</dbReference>
<dbReference type="NCBIfam" id="TIGR01488">
    <property type="entry name" value="HAD-SF-IB"/>
    <property type="match status" value="1"/>
</dbReference>
<dbReference type="PANTHER" id="PTHR20889:SF22">
    <property type="entry name" value="INORGANIC PYROPHOSPHATASE 2"/>
    <property type="match status" value="1"/>
</dbReference>
<evidence type="ECO:0000256" key="6">
    <source>
        <dbReference type="PIRSR" id="PIRSR031051-2"/>
    </source>
</evidence>
<proteinExistence type="predicted"/>
<gene>
    <name evidence="9" type="primary">LOC107420085</name>
</gene>
<dbReference type="PIRSF" id="PIRSF031051">
    <property type="entry name" value="PyrdxlP_Pase_PHOSPHO2"/>
    <property type="match status" value="1"/>
</dbReference>
<evidence type="ECO:0000256" key="4">
    <source>
        <dbReference type="ARBA" id="ARBA00022842"/>
    </source>
</evidence>
<evidence type="ECO:0000256" key="2">
    <source>
        <dbReference type="ARBA" id="ARBA00022723"/>
    </source>
</evidence>
<dbReference type="GO" id="GO:0016791">
    <property type="term" value="F:phosphatase activity"/>
    <property type="evidence" value="ECO:0007669"/>
    <property type="project" value="InterPro"/>
</dbReference>
<feature type="binding site" evidence="7">
    <location>
        <position position="9"/>
    </location>
    <ligand>
        <name>Mg(2+)</name>
        <dbReference type="ChEBI" id="CHEBI:18420"/>
    </ligand>
</feature>
<feature type="binding site" evidence="7">
    <location>
        <position position="11"/>
    </location>
    <ligand>
        <name>Mg(2+)</name>
        <dbReference type="ChEBI" id="CHEBI:18420"/>
    </ligand>
</feature>
<keyword evidence="4 7" id="KW-0460">Magnesium</keyword>